<evidence type="ECO:0000259" key="2">
    <source>
        <dbReference type="Pfam" id="PF13251"/>
    </source>
</evidence>
<dbReference type="InterPro" id="IPR016024">
    <property type="entry name" value="ARM-type_fold"/>
</dbReference>
<feature type="domain" description="DUF4042" evidence="2">
    <location>
        <begin position="393"/>
        <end position="574"/>
    </location>
</feature>
<dbReference type="InterPro" id="IPR011989">
    <property type="entry name" value="ARM-like"/>
</dbReference>
<dbReference type="Gene3D" id="1.25.10.10">
    <property type="entry name" value="Leucine-rich Repeat Variant"/>
    <property type="match status" value="2"/>
</dbReference>
<dbReference type="HOGENOM" id="CLU_011654_0_0_1"/>
<reference evidence="4" key="1">
    <citation type="journal article" date="2013" name="Science">
        <title>The Amborella genome and the evolution of flowering plants.</title>
        <authorList>
            <consortium name="Amborella Genome Project"/>
        </authorList>
    </citation>
    <scope>NUCLEOTIDE SEQUENCE [LARGE SCALE GENOMIC DNA]</scope>
</reference>
<dbReference type="Proteomes" id="UP000017836">
    <property type="component" value="Unassembled WGS sequence"/>
</dbReference>
<dbReference type="eggNOG" id="KOG4535">
    <property type="taxonomic scope" value="Eukaryota"/>
</dbReference>
<gene>
    <name evidence="3" type="ORF">AMTR_s00018p00195300</name>
</gene>
<organism evidence="3 4">
    <name type="scientific">Amborella trichopoda</name>
    <dbReference type="NCBI Taxonomy" id="13333"/>
    <lineage>
        <taxon>Eukaryota</taxon>
        <taxon>Viridiplantae</taxon>
        <taxon>Streptophyta</taxon>
        <taxon>Embryophyta</taxon>
        <taxon>Tracheophyta</taxon>
        <taxon>Spermatophyta</taxon>
        <taxon>Magnoliopsida</taxon>
        <taxon>Amborellales</taxon>
        <taxon>Amborellaceae</taxon>
        <taxon>Amborella</taxon>
    </lineage>
</organism>
<dbReference type="PANTHER" id="PTHR13366:SF0">
    <property type="entry name" value="HEAT REPEAT-CONTAINING PROTEIN 6"/>
    <property type="match status" value="1"/>
</dbReference>
<sequence length="1206" mass="132688">MAGPASYTANQGFREQGRWIISWMVMEKLYFSRFLREEKMATRARSWRTAFLTLRDEMLTSPAPATVLLLLRDLLSQAKSISPAAPHLPSHEVASDVMLLVQLLGSLPKSVEASDVFIDICHLIYDISCRVRLDLHSTSQIAMMNFLGSVLEHFCCEDEVKRDCIGDSGIKKKTMMETLQILGHIASENGGKFSELENAQMVKLLLHIISMSHAELFLISRSSNDWGCARDFGYKVRRSETLWDVRSLALVMMGDAFSRIGATISADIWQSTLEVLRKIMDVLASKSVLVVDSVLSRYYTSLLHCLHLVLSDSRGSLTEHVAGLMASLKMFFFYGLTDKSTSDNASHKIKDCITEGSTAESEKSQRSTYRPPHLQHSDSDGSLKDVDHFRCSKARVAAIICIQDLYLVDPKTFHSQLTLILPTTDVLQPRNYQGNLMTCLLYDPVLKTRLAAAATLAAILGGPSPVYLQVAEYKESTKCGSFTSLSSALGQTLMQLHSGLLYLIQRESHSGLLTSLFKALTLLISATPYSRMPEKLLPAVILSLQTRSTEFFDAVTDQSCLAASAVSCLGAALSSSPPSSQVAEMLKEEISTGIGRNHVKLGLIATLLLYSRGTQHPSLCSEALQVLRAVIHNYPEVMSACWERVSCIVYELLKLSSSGGTSYEILLKPCKGDSGTERFVVAAIKALDELLRAVSGFKGLDDIIDDRPMDSLFVSKIPRKSTVYSAPLLGVIDGKEVFKASSISDTPGSKEWNEVIEKHLPMCLLNVAPMIRSAAIICFAGLTSSVFFSLSKDKQDFVLSSVVKAALFDEIAAVNAASCRAIGVISCFPEIPHSAEIMDQLIHAIEVNTHNALVSVRIAASWALANICDSLRYSASNLQSGKCSSGPNTNHHRASVLAECALRLTKDGDKMRANAVRALGNLSRFVCFSSTTHTDAQSCSLHCTNLYTVKGSGGFAPFKACKDCSLLNNYSTYSGCSHWLERMVQAFVSCVTTGNAKVQWNVCHALGNLFLNDTIRLQHMAWSSSVYSILLLLLRDSTNFKIRIHAAAALAVPGNRHDYGNSFSDVLQGLEHVLESLGSDQGVMPSSFQYKKTLEEQLSSTTLHVLSLASSEDYRSLKDFLIKKTSFFEVWLKSTCSSIEQTQADPPSEDTATNFERDESVSSVDELYKQRKALISDAIKSLIELYKSNNHHNIARKFEKLEGHLS</sequence>
<dbReference type="Gramene" id="ERN08209">
    <property type="protein sequence ID" value="ERN08209"/>
    <property type="gene ID" value="AMTR_s00018p00195300"/>
</dbReference>
<protein>
    <recommendedName>
        <fullName evidence="2">DUF4042 domain-containing protein</fullName>
    </recommendedName>
</protein>
<dbReference type="PANTHER" id="PTHR13366">
    <property type="entry name" value="MALARIA ANTIGEN-RELATED"/>
    <property type="match status" value="1"/>
</dbReference>
<dbReference type="InterPro" id="IPR052107">
    <property type="entry name" value="HEAT6"/>
</dbReference>
<evidence type="ECO:0000256" key="1">
    <source>
        <dbReference type="SAM" id="MobiDB-lite"/>
    </source>
</evidence>
<feature type="region of interest" description="Disordered" evidence="1">
    <location>
        <begin position="356"/>
        <end position="382"/>
    </location>
</feature>
<dbReference type="OMA" id="NIWDMEI"/>
<evidence type="ECO:0000313" key="4">
    <source>
        <dbReference type="Proteomes" id="UP000017836"/>
    </source>
</evidence>
<name>W1PKH0_AMBTC</name>
<keyword evidence="4" id="KW-1185">Reference proteome</keyword>
<proteinExistence type="predicted"/>
<accession>W1PKH0</accession>
<dbReference type="SUPFAM" id="SSF48371">
    <property type="entry name" value="ARM repeat"/>
    <property type="match status" value="1"/>
</dbReference>
<dbReference type="Pfam" id="PF13251">
    <property type="entry name" value="DUF4042"/>
    <property type="match status" value="1"/>
</dbReference>
<dbReference type="AlphaFoldDB" id="W1PKH0"/>
<dbReference type="InterPro" id="IPR025283">
    <property type="entry name" value="DUF4042"/>
</dbReference>
<evidence type="ECO:0000313" key="3">
    <source>
        <dbReference type="EMBL" id="ERN08209.1"/>
    </source>
</evidence>
<dbReference type="EMBL" id="KI393569">
    <property type="protein sequence ID" value="ERN08209.1"/>
    <property type="molecule type" value="Genomic_DNA"/>
</dbReference>